<reference evidence="9" key="1">
    <citation type="submission" date="2023-10" db="EMBL/GenBank/DDBJ databases">
        <title>Genome assembly of Pristionchus species.</title>
        <authorList>
            <person name="Yoshida K."/>
            <person name="Sommer R.J."/>
        </authorList>
    </citation>
    <scope>NUCLEOTIDE SEQUENCE</scope>
    <source>
        <strain evidence="9">RS5133</strain>
    </source>
</reference>
<dbReference type="PRINTS" id="PR00385">
    <property type="entry name" value="P450"/>
</dbReference>
<dbReference type="PANTHER" id="PTHR24284">
    <property type="entry name" value="CYTOCHROME P450 FAMILY"/>
    <property type="match status" value="1"/>
</dbReference>
<organism evidence="9 11">
    <name type="scientific">Pristionchus fissidentatus</name>
    <dbReference type="NCBI Taxonomy" id="1538716"/>
    <lineage>
        <taxon>Eukaryota</taxon>
        <taxon>Metazoa</taxon>
        <taxon>Ecdysozoa</taxon>
        <taxon>Nematoda</taxon>
        <taxon>Chromadorea</taxon>
        <taxon>Rhabditida</taxon>
        <taxon>Rhabditina</taxon>
        <taxon>Diplogasteromorpha</taxon>
        <taxon>Diplogasteroidea</taxon>
        <taxon>Neodiplogasteridae</taxon>
        <taxon>Pristionchus</taxon>
    </lineage>
</organism>
<evidence type="ECO:0000256" key="3">
    <source>
        <dbReference type="ARBA" id="ARBA00022723"/>
    </source>
</evidence>
<dbReference type="InterPro" id="IPR036396">
    <property type="entry name" value="Cyt_P450_sf"/>
</dbReference>
<feature type="non-terminal residue" evidence="9">
    <location>
        <position position="1"/>
    </location>
</feature>
<keyword evidence="7 8" id="KW-0349">Heme</keyword>
<evidence type="ECO:0000313" key="11">
    <source>
        <dbReference type="Proteomes" id="UP001432322"/>
    </source>
</evidence>
<dbReference type="PROSITE" id="PS00086">
    <property type="entry name" value="CYTOCHROME_P450"/>
    <property type="match status" value="1"/>
</dbReference>
<evidence type="ECO:0000256" key="4">
    <source>
        <dbReference type="ARBA" id="ARBA00023002"/>
    </source>
</evidence>
<dbReference type="GO" id="GO:0005506">
    <property type="term" value="F:iron ion binding"/>
    <property type="evidence" value="ECO:0007669"/>
    <property type="project" value="InterPro"/>
</dbReference>
<accession>A0AAV5W1G0</accession>
<evidence type="ECO:0000313" key="10">
    <source>
        <dbReference type="EMBL" id="GMT37290.1"/>
    </source>
</evidence>
<dbReference type="AlphaFoldDB" id="A0AAV5W1G0"/>
<keyword evidence="6 8" id="KW-0503">Monooxygenase</keyword>
<feature type="binding site" description="axial binding residue" evidence="7">
    <location>
        <position position="356"/>
    </location>
    <ligand>
        <name>heme</name>
        <dbReference type="ChEBI" id="CHEBI:30413"/>
    </ligand>
    <ligandPart>
        <name>Fe</name>
        <dbReference type="ChEBI" id="CHEBI:18248"/>
    </ligandPart>
</feature>
<sequence>IPSGEIYAGRSQLPPETLLQKMTQTGVLISDGEVWREQRRTSLRIMREHGLGKSLMEAQVNQSIDEMLHQLKSTNDGVSPFDMDMPIQLCVGNVINETLFGYHFKHSDTTKFEFFIRCITKHLQSVKDNVYVMIIMTWPWTKNLPIIGDKGHNDLTANISQYHEFIEEEVNTIAKNFDADHEPTNFVQSYLAEMKKNPELDMNNLYAIVVDFWLAGMETTSTPLRWALLLLVKNREVQDKMRAELLSVVGRERRIEMADKPNLPYFNAVIAEIQRVANMIPFLGFHRSTEDSVIGGKFIPKDTLTLPQIFSVMKDDDVFENPTEFLPERFLEKDGKTFDKKQIERLIVFGLGKRQCVGEGLSLMELILVLATLILNYRFEPIEPIDLTPIFSAVLLPKPYKCRVIPI</sequence>
<dbReference type="GO" id="GO:0004497">
    <property type="term" value="F:monooxygenase activity"/>
    <property type="evidence" value="ECO:0007669"/>
    <property type="project" value="UniProtKB-KW"/>
</dbReference>
<dbReference type="PANTHER" id="PTHR24284:SF1">
    <property type="entry name" value="CYTOCHROME P450 FAMILY"/>
    <property type="match status" value="1"/>
</dbReference>
<evidence type="ECO:0008006" key="12">
    <source>
        <dbReference type="Google" id="ProtNLM"/>
    </source>
</evidence>
<evidence type="ECO:0000256" key="8">
    <source>
        <dbReference type="RuleBase" id="RU000461"/>
    </source>
</evidence>
<gene>
    <name evidence="9" type="ORF">PFISCL1PPCAC_15264</name>
    <name evidence="10" type="ORF">PFISCL1PPCAC_28587</name>
</gene>
<dbReference type="Gene3D" id="1.10.630.10">
    <property type="entry name" value="Cytochrome P450"/>
    <property type="match status" value="1"/>
</dbReference>
<evidence type="ECO:0000256" key="1">
    <source>
        <dbReference type="ARBA" id="ARBA00001971"/>
    </source>
</evidence>
<keyword evidence="11" id="KW-1185">Reference proteome</keyword>
<comment type="similarity">
    <text evidence="2 8">Belongs to the cytochrome P450 family.</text>
</comment>
<dbReference type="Proteomes" id="UP001432322">
    <property type="component" value="Unassembled WGS sequence"/>
</dbReference>
<dbReference type="Pfam" id="PF00067">
    <property type="entry name" value="p450"/>
    <property type="match status" value="1"/>
</dbReference>
<keyword evidence="4 8" id="KW-0560">Oxidoreductase</keyword>
<dbReference type="PRINTS" id="PR00463">
    <property type="entry name" value="EP450I"/>
</dbReference>
<dbReference type="InterPro" id="IPR002401">
    <property type="entry name" value="Cyt_P450_E_grp-I"/>
</dbReference>
<evidence type="ECO:0000313" key="9">
    <source>
        <dbReference type="EMBL" id="GMT23967.1"/>
    </source>
</evidence>
<dbReference type="CDD" id="cd20617">
    <property type="entry name" value="CYP1_2-like"/>
    <property type="match status" value="1"/>
</dbReference>
<evidence type="ECO:0000256" key="2">
    <source>
        <dbReference type="ARBA" id="ARBA00010617"/>
    </source>
</evidence>
<name>A0AAV5W1G0_9BILA</name>
<keyword evidence="3 7" id="KW-0479">Metal-binding</keyword>
<evidence type="ECO:0000256" key="6">
    <source>
        <dbReference type="ARBA" id="ARBA00023033"/>
    </source>
</evidence>
<comment type="caution">
    <text evidence="9">The sequence shown here is derived from an EMBL/GenBank/DDBJ whole genome shotgun (WGS) entry which is preliminary data.</text>
</comment>
<dbReference type="EMBL" id="BTSY01000096">
    <property type="protein sequence ID" value="GMT37290.1"/>
    <property type="molecule type" value="Genomic_DNA"/>
</dbReference>
<dbReference type="GO" id="GO:0020037">
    <property type="term" value="F:heme binding"/>
    <property type="evidence" value="ECO:0007669"/>
    <property type="project" value="InterPro"/>
</dbReference>
<dbReference type="SUPFAM" id="SSF48264">
    <property type="entry name" value="Cytochrome P450"/>
    <property type="match status" value="1"/>
</dbReference>
<protein>
    <recommendedName>
        <fullName evidence="12">Cytochrome P450</fullName>
    </recommendedName>
</protein>
<evidence type="ECO:0000256" key="7">
    <source>
        <dbReference type="PIRSR" id="PIRSR602401-1"/>
    </source>
</evidence>
<keyword evidence="5 7" id="KW-0408">Iron</keyword>
<dbReference type="EMBL" id="BTSY01000004">
    <property type="protein sequence ID" value="GMT23967.1"/>
    <property type="molecule type" value="Genomic_DNA"/>
</dbReference>
<proteinExistence type="inferred from homology"/>
<dbReference type="FunFam" id="1.10.630.10:FF:000036">
    <property type="entry name" value="CYtochrome P450 family"/>
    <property type="match status" value="1"/>
</dbReference>
<comment type="cofactor">
    <cofactor evidence="1 7">
        <name>heme</name>
        <dbReference type="ChEBI" id="CHEBI:30413"/>
    </cofactor>
</comment>
<evidence type="ECO:0000256" key="5">
    <source>
        <dbReference type="ARBA" id="ARBA00023004"/>
    </source>
</evidence>
<dbReference type="InterPro" id="IPR017972">
    <property type="entry name" value="Cyt_P450_CS"/>
</dbReference>
<dbReference type="GO" id="GO:0016705">
    <property type="term" value="F:oxidoreductase activity, acting on paired donors, with incorporation or reduction of molecular oxygen"/>
    <property type="evidence" value="ECO:0007669"/>
    <property type="project" value="InterPro"/>
</dbReference>
<dbReference type="InterPro" id="IPR001128">
    <property type="entry name" value="Cyt_P450"/>
</dbReference>